<evidence type="ECO:0000256" key="1">
    <source>
        <dbReference type="ARBA" id="ARBA00004651"/>
    </source>
</evidence>
<feature type="transmembrane region" description="Helical" evidence="7">
    <location>
        <begin position="96"/>
        <end position="121"/>
    </location>
</feature>
<evidence type="ECO:0000256" key="5">
    <source>
        <dbReference type="ARBA" id="ARBA00022989"/>
    </source>
</evidence>
<evidence type="ECO:0000256" key="7">
    <source>
        <dbReference type="RuleBase" id="RU363032"/>
    </source>
</evidence>
<keyword evidence="2 7" id="KW-0813">Transport</keyword>
<dbReference type="EMBL" id="JACHJO010000004">
    <property type="protein sequence ID" value="MBB6119550.1"/>
    <property type="molecule type" value="Genomic_DNA"/>
</dbReference>
<protein>
    <submittedName>
        <fullName evidence="9">Peptide/nickel transport system permease protein</fullName>
    </submittedName>
</protein>
<dbReference type="CDD" id="cd06261">
    <property type="entry name" value="TM_PBP2"/>
    <property type="match status" value="1"/>
</dbReference>
<reference evidence="9 10" key="1">
    <citation type="submission" date="2020-08" db="EMBL/GenBank/DDBJ databases">
        <title>Genomic Encyclopedia of Type Strains, Phase III (KMG-III): the genomes of soil and plant-associated and newly described type strains.</title>
        <authorList>
            <person name="Whitman W."/>
        </authorList>
    </citation>
    <scope>NUCLEOTIDE SEQUENCE [LARGE SCALE GENOMIC DNA]</scope>
    <source>
        <strain evidence="9 10">CECT 8712</strain>
    </source>
</reference>
<feature type="transmembrane region" description="Helical" evidence="7">
    <location>
        <begin position="272"/>
        <end position="295"/>
    </location>
</feature>
<feature type="transmembrane region" description="Helical" evidence="7">
    <location>
        <begin position="6"/>
        <end position="27"/>
    </location>
</feature>
<feature type="transmembrane region" description="Helical" evidence="7">
    <location>
        <begin position="168"/>
        <end position="187"/>
    </location>
</feature>
<comment type="caution">
    <text evidence="9">The sequence shown here is derived from an EMBL/GenBank/DDBJ whole genome shotgun (WGS) entry which is preliminary data.</text>
</comment>
<dbReference type="RefSeq" id="WP_184289623.1">
    <property type="nucleotide sequence ID" value="NZ_JACHJO010000004.1"/>
</dbReference>
<dbReference type="InterPro" id="IPR045621">
    <property type="entry name" value="BPD_transp_1_N"/>
</dbReference>
<feature type="transmembrane region" description="Helical" evidence="7">
    <location>
        <begin position="230"/>
        <end position="252"/>
    </location>
</feature>
<dbReference type="Gene3D" id="1.10.3720.10">
    <property type="entry name" value="MetI-like"/>
    <property type="match status" value="1"/>
</dbReference>
<evidence type="ECO:0000313" key="9">
    <source>
        <dbReference type="EMBL" id="MBB6119550.1"/>
    </source>
</evidence>
<comment type="similarity">
    <text evidence="7">Belongs to the binding-protein-dependent transport system permease family.</text>
</comment>
<dbReference type="GO" id="GO:0005886">
    <property type="term" value="C:plasma membrane"/>
    <property type="evidence" value="ECO:0007669"/>
    <property type="project" value="UniProtKB-SubCell"/>
</dbReference>
<sequence>MLLFLVRRIALIAFVAVGVSTLLFVLIRLSGDPATLMAPADASAEVVEATRVRMGLDRPLIVQYLSTIAAGFTLDFGQSYMFGLPAAQMVFSRLGASLWIVLPPLLISLLGALAIGIYAALRPTRLSGRALMTVTFLFDGIPYFWLALVLVLIFSINLQWLPATGNSGFASLVVPWVALSIYGLATLSRLVRGQLLDAFTEGHVTTARSKGIHPARVLLEHALPTALPPVLAWLGIQFSLMFSALLILEPLLNYNGLGALLVGSVTNRDFPVIQASVFSIAVLITLMNILMDTVVRTVDPRLRTKVAQ</sequence>
<gene>
    <name evidence="9" type="ORF">FHS13_001499</name>
</gene>
<dbReference type="GO" id="GO:0071916">
    <property type="term" value="F:dipeptide transmembrane transporter activity"/>
    <property type="evidence" value="ECO:0007669"/>
    <property type="project" value="TreeGrafter"/>
</dbReference>
<dbReference type="SUPFAM" id="SSF161098">
    <property type="entry name" value="MetI-like"/>
    <property type="match status" value="1"/>
</dbReference>
<name>A0A841IMZ7_9ACTN</name>
<evidence type="ECO:0000256" key="3">
    <source>
        <dbReference type="ARBA" id="ARBA00022475"/>
    </source>
</evidence>
<accession>A0A841IMZ7</accession>
<dbReference type="InterPro" id="IPR000515">
    <property type="entry name" value="MetI-like"/>
</dbReference>
<feature type="transmembrane region" description="Helical" evidence="7">
    <location>
        <begin position="61"/>
        <end position="84"/>
    </location>
</feature>
<keyword evidence="5 7" id="KW-1133">Transmembrane helix</keyword>
<dbReference type="PANTHER" id="PTHR43163">
    <property type="entry name" value="DIPEPTIDE TRANSPORT SYSTEM PERMEASE PROTEIN DPPB-RELATED"/>
    <property type="match status" value="1"/>
</dbReference>
<evidence type="ECO:0000313" key="10">
    <source>
        <dbReference type="Proteomes" id="UP000536604"/>
    </source>
</evidence>
<dbReference type="Proteomes" id="UP000536604">
    <property type="component" value="Unassembled WGS sequence"/>
</dbReference>
<evidence type="ECO:0000256" key="6">
    <source>
        <dbReference type="ARBA" id="ARBA00023136"/>
    </source>
</evidence>
<evidence type="ECO:0000259" key="8">
    <source>
        <dbReference type="PROSITE" id="PS50928"/>
    </source>
</evidence>
<dbReference type="Pfam" id="PF19300">
    <property type="entry name" value="BPD_transp_1_N"/>
    <property type="match status" value="1"/>
</dbReference>
<dbReference type="PROSITE" id="PS50928">
    <property type="entry name" value="ABC_TM1"/>
    <property type="match status" value="1"/>
</dbReference>
<evidence type="ECO:0000256" key="4">
    <source>
        <dbReference type="ARBA" id="ARBA00022692"/>
    </source>
</evidence>
<evidence type="ECO:0000256" key="2">
    <source>
        <dbReference type="ARBA" id="ARBA00022448"/>
    </source>
</evidence>
<keyword evidence="6 7" id="KW-0472">Membrane</keyword>
<dbReference type="PANTHER" id="PTHR43163:SF6">
    <property type="entry name" value="DIPEPTIDE TRANSPORT SYSTEM PERMEASE PROTEIN DPPB-RELATED"/>
    <property type="match status" value="1"/>
</dbReference>
<keyword evidence="10" id="KW-1185">Reference proteome</keyword>
<feature type="transmembrane region" description="Helical" evidence="7">
    <location>
        <begin position="133"/>
        <end position="156"/>
    </location>
</feature>
<proteinExistence type="inferred from homology"/>
<feature type="domain" description="ABC transmembrane type-1" evidence="8">
    <location>
        <begin position="94"/>
        <end position="295"/>
    </location>
</feature>
<dbReference type="Pfam" id="PF00528">
    <property type="entry name" value="BPD_transp_1"/>
    <property type="match status" value="1"/>
</dbReference>
<dbReference type="AlphaFoldDB" id="A0A841IMZ7"/>
<comment type="subcellular location">
    <subcellularLocation>
        <location evidence="1 7">Cell membrane</location>
        <topology evidence="1 7">Multi-pass membrane protein</topology>
    </subcellularLocation>
</comment>
<organism evidence="9 10">
    <name type="scientific">Nocardiopsis algeriensis</name>
    <dbReference type="NCBI Taxonomy" id="1478215"/>
    <lineage>
        <taxon>Bacteria</taxon>
        <taxon>Bacillati</taxon>
        <taxon>Actinomycetota</taxon>
        <taxon>Actinomycetes</taxon>
        <taxon>Streptosporangiales</taxon>
        <taxon>Nocardiopsidaceae</taxon>
        <taxon>Nocardiopsis</taxon>
    </lineage>
</organism>
<dbReference type="InterPro" id="IPR035906">
    <property type="entry name" value="MetI-like_sf"/>
</dbReference>
<keyword evidence="3" id="KW-1003">Cell membrane</keyword>
<keyword evidence="4 7" id="KW-0812">Transmembrane</keyword>